<organism evidence="1">
    <name type="scientific">Thermohahella caldifontis</name>
    <dbReference type="NCBI Taxonomy" id="3142973"/>
    <lineage>
        <taxon>Bacteria</taxon>
        <taxon>Pseudomonadati</taxon>
        <taxon>Pseudomonadota</taxon>
        <taxon>Gammaproteobacteria</taxon>
        <taxon>Oceanospirillales</taxon>
        <taxon>Hahellaceae</taxon>
        <taxon>Thermohahella</taxon>
    </lineage>
</organism>
<accession>A0AB39V149</accession>
<evidence type="ECO:0000313" key="1">
    <source>
        <dbReference type="EMBL" id="XDT73805.1"/>
    </source>
</evidence>
<dbReference type="RefSeq" id="WP_369602784.1">
    <property type="nucleotide sequence ID" value="NZ_CP154858.1"/>
</dbReference>
<sequence length="114" mass="12863">MNIKALAKTWEENASSRLTAREYKLRLPIEDAARVEALAEMYPRRSVEDILSELLTAALDELETSFPYVQGEKVVAVDEMGDPLYEDVGPTPRFLALSKKYAQMLKQELKAANT</sequence>
<dbReference type="KEGG" id="tcd:AAIA72_07515"/>
<name>A0AB39V149_9GAMM</name>
<proteinExistence type="predicted"/>
<dbReference type="EMBL" id="CP154858">
    <property type="protein sequence ID" value="XDT73805.1"/>
    <property type="molecule type" value="Genomic_DNA"/>
</dbReference>
<reference evidence="1" key="1">
    <citation type="submission" date="2024-05" db="EMBL/GenBank/DDBJ databases">
        <title>Genome sequencing of novel strain.</title>
        <authorList>
            <person name="Ganbat D."/>
            <person name="Ganbat S."/>
            <person name="Lee S.-J."/>
        </authorList>
    </citation>
    <scope>NUCLEOTIDE SEQUENCE</scope>
    <source>
        <strain evidence="1">SMD15-11</strain>
    </source>
</reference>
<gene>
    <name evidence="1" type="ORF">AAIA72_07515</name>
</gene>
<protein>
    <submittedName>
        <fullName evidence="1">Type 1 pili tip component</fullName>
    </submittedName>
</protein>
<dbReference type="AlphaFoldDB" id="A0AB39V149"/>